<reference evidence="3 4" key="1">
    <citation type="submission" date="2012-11" db="EMBL/GenBank/DDBJ databases">
        <title>The complete genome sequence of Corynebacterium maris Coryn-1 (=DSM 45190).</title>
        <authorList>
            <person name="Schaffert L."/>
            <person name="Albersmeier A."/>
            <person name="Kalinowski J."/>
            <person name="Ruckert C."/>
        </authorList>
    </citation>
    <scope>NUCLEOTIDE SEQUENCE [LARGE SCALE GENOMIC DNA]</scope>
    <source>
        <strain evidence="4">Coryn-1</strain>
    </source>
</reference>
<organism evidence="3 4">
    <name type="scientific">Corynebacterium maris DSM 45190</name>
    <dbReference type="NCBI Taxonomy" id="1224163"/>
    <lineage>
        <taxon>Bacteria</taxon>
        <taxon>Bacillati</taxon>
        <taxon>Actinomycetota</taxon>
        <taxon>Actinomycetes</taxon>
        <taxon>Mycobacteriales</taxon>
        <taxon>Corynebacteriaceae</taxon>
        <taxon>Corynebacterium</taxon>
    </lineage>
</organism>
<evidence type="ECO:0000256" key="1">
    <source>
        <dbReference type="ARBA" id="ARBA00022679"/>
    </source>
</evidence>
<evidence type="ECO:0000259" key="2">
    <source>
        <dbReference type="Pfam" id="PF13649"/>
    </source>
</evidence>
<name>S5SSL8_9CORY</name>
<dbReference type="Proteomes" id="UP000015388">
    <property type="component" value="Chromosome"/>
</dbReference>
<proteinExistence type="predicted"/>
<feature type="domain" description="Methyltransferase" evidence="2">
    <location>
        <begin position="103"/>
        <end position="193"/>
    </location>
</feature>
<keyword evidence="3" id="KW-0489">Methyltransferase</keyword>
<dbReference type="GO" id="GO:0032259">
    <property type="term" value="P:methylation"/>
    <property type="evidence" value="ECO:0007669"/>
    <property type="project" value="UniProtKB-KW"/>
</dbReference>
<evidence type="ECO:0000313" key="3">
    <source>
        <dbReference type="EMBL" id="AGS34144.1"/>
    </source>
</evidence>
<gene>
    <name evidence="3" type="ORF">B841_03305</name>
</gene>
<keyword evidence="1 3" id="KW-0808">Transferase</keyword>
<dbReference type="EMBL" id="CP003924">
    <property type="protein sequence ID" value="AGS34144.1"/>
    <property type="molecule type" value="Genomic_DNA"/>
</dbReference>
<dbReference type="KEGG" id="cmd:B841_03305"/>
<dbReference type="AlphaFoldDB" id="S5SSL8"/>
<dbReference type="SUPFAM" id="SSF53335">
    <property type="entry name" value="S-adenosyl-L-methionine-dependent methyltransferases"/>
    <property type="match status" value="1"/>
</dbReference>
<dbReference type="CDD" id="cd02440">
    <property type="entry name" value="AdoMet_MTases"/>
    <property type="match status" value="1"/>
</dbReference>
<dbReference type="PATRIC" id="fig|1224163.3.peg.664"/>
<dbReference type="Gene3D" id="3.40.50.150">
    <property type="entry name" value="Vaccinia Virus protein VP39"/>
    <property type="match status" value="1"/>
</dbReference>
<dbReference type="STRING" id="1224163.B841_03305"/>
<dbReference type="GO" id="GO:0008168">
    <property type="term" value="F:methyltransferase activity"/>
    <property type="evidence" value="ECO:0007669"/>
    <property type="project" value="UniProtKB-KW"/>
</dbReference>
<accession>S5SSL8</accession>
<evidence type="ECO:0000313" key="4">
    <source>
        <dbReference type="Proteomes" id="UP000015388"/>
    </source>
</evidence>
<dbReference type="eggNOG" id="COG0500">
    <property type="taxonomic scope" value="Bacteria"/>
</dbReference>
<dbReference type="Pfam" id="PF13649">
    <property type="entry name" value="Methyltransf_25"/>
    <property type="match status" value="1"/>
</dbReference>
<protein>
    <submittedName>
        <fullName evidence="3">Methyltransferase</fullName>
    </submittedName>
</protein>
<dbReference type="HOGENOM" id="CLU_060397_1_0_11"/>
<keyword evidence="4" id="KW-1185">Reference proteome</keyword>
<sequence>MSPATSPMTERSSLRTVPFRSWNPKSHLAIGLGGHLRGFSAPLCPPRRVGSTLRVALMATDDVSKAYSSPSFDADRMLGTTVSPDDPDRRLIEPWARGIDGVILDVGAGTGRWAGHLAGLGYEVEGVEPATRLVELARRTHPSVTFHHGAIADLSDCPKRWAGLLAWYSLIHMGPDELPDALIALRTAVKDGGSLLMSFFSGTSLEPMYHPVATAYRWPLDELTQALETAGFQVIDSHWDPQVPHAYLTAKASRR</sequence>
<dbReference type="InterPro" id="IPR029063">
    <property type="entry name" value="SAM-dependent_MTases_sf"/>
</dbReference>
<dbReference type="InterPro" id="IPR041698">
    <property type="entry name" value="Methyltransf_25"/>
</dbReference>
<dbReference type="PANTHER" id="PTHR43861">
    <property type="entry name" value="TRANS-ACONITATE 2-METHYLTRANSFERASE-RELATED"/>
    <property type="match status" value="1"/>
</dbReference>